<dbReference type="EMBL" id="CP003379">
    <property type="protein sequence ID" value="AFL87647.1"/>
    <property type="molecule type" value="Genomic_DNA"/>
</dbReference>
<evidence type="ECO:0000256" key="1">
    <source>
        <dbReference type="SAM" id="MobiDB-lite"/>
    </source>
</evidence>
<organism evidence="3 4">
    <name type="scientific">Terriglobus roseus (strain DSM 18391 / NRRL B-41598 / KBS 63)</name>
    <dbReference type="NCBI Taxonomy" id="926566"/>
    <lineage>
        <taxon>Bacteria</taxon>
        <taxon>Pseudomonadati</taxon>
        <taxon>Acidobacteriota</taxon>
        <taxon>Terriglobia</taxon>
        <taxon>Terriglobales</taxon>
        <taxon>Acidobacteriaceae</taxon>
        <taxon>Terriglobus</taxon>
    </lineage>
</organism>
<reference evidence="3 4" key="1">
    <citation type="submission" date="2012-06" db="EMBL/GenBank/DDBJ databases">
        <title>Complete genome of Terriglobus roseus DSM 18391.</title>
        <authorList>
            <consortium name="US DOE Joint Genome Institute (JGI-PGF)"/>
            <person name="Lucas S."/>
            <person name="Copeland A."/>
            <person name="Lapidus A."/>
            <person name="Glavina del Rio T."/>
            <person name="Dalin E."/>
            <person name="Tice H."/>
            <person name="Bruce D."/>
            <person name="Goodwin L."/>
            <person name="Pitluck S."/>
            <person name="Peters L."/>
            <person name="Mikhailova N."/>
            <person name="Munk A.C.C."/>
            <person name="Kyrpides N."/>
            <person name="Mavromatis K."/>
            <person name="Ivanova N."/>
            <person name="Brettin T."/>
            <person name="Detter J.C."/>
            <person name="Han C."/>
            <person name="Larimer F."/>
            <person name="Land M."/>
            <person name="Hauser L."/>
            <person name="Markowitz V."/>
            <person name="Cheng J.-F."/>
            <person name="Hugenholtz P."/>
            <person name="Woyke T."/>
            <person name="Wu D."/>
            <person name="Brambilla E."/>
            <person name="Klenk H.-P."/>
            <person name="Eisen J.A."/>
        </authorList>
    </citation>
    <scope>NUCLEOTIDE SEQUENCE [LARGE SCALE GENOMIC DNA]</scope>
    <source>
        <strain evidence="4">DSM 18391 / NRRL B-41598 / KBS 63</strain>
    </source>
</reference>
<feature type="signal peptide" evidence="2">
    <location>
        <begin position="1"/>
        <end position="36"/>
    </location>
</feature>
<feature type="region of interest" description="Disordered" evidence="1">
    <location>
        <begin position="319"/>
        <end position="362"/>
    </location>
</feature>
<dbReference type="HOGENOM" id="CLU_766760_0_0_0"/>
<dbReference type="AlphaFoldDB" id="I3ZEH9"/>
<protein>
    <recommendedName>
        <fullName evidence="5">DUF4105 domain-containing protein</fullName>
    </recommendedName>
</protein>
<gene>
    <name evidence="3" type="ordered locus">Terro_1338</name>
</gene>
<dbReference type="OrthoDB" id="107895at2"/>
<dbReference type="RefSeq" id="WP_014785216.1">
    <property type="nucleotide sequence ID" value="NC_018014.1"/>
</dbReference>
<accession>I3ZEH9</accession>
<name>I3ZEH9_TERRK</name>
<proteinExistence type="predicted"/>
<sequence length="362" mass="40012">MSFIRGHIPQSTSCLRWLKRFAAAFVVLHCATFAHASVALLMEEPYGRFGAFNPTGHAAVYLNKVCAVTPTQLRTCQPGELGVVISRYHKIHHNDWIAMPLVPYLYSVEEASQVPKSVTKEDVKVLRDAYWRAHLQQLAPAKQDGEVPKGEWTQLVGSSFDRKIHGFEAETTTEEDEHLIAYFNDRRNIGHFNIFFHNCADFSRVVLSIYFPDAIHRSFIADLGITTPKQVAKSLVKYGKKHPELKMSAFTILQVPGTVKRSHAVDGVAESLVKSKKYMLPLIVLQPEFAGALAAGYLSEGRMRLPKNARIFEVGDMVPDNSEDAATPMGGPIARTDSPEGLPNSTTAPEEPAASPATSTPQ</sequence>
<feature type="chain" id="PRO_5003683791" description="DUF4105 domain-containing protein" evidence="2">
    <location>
        <begin position="37"/>
        <end position="362"/>
    </location>
</feature>
<keyword evidence="4" id="KW-1185">Reference proteome</keyword>
<dbReference type="KEGG" id="trs:Terro_1338"/>
<dbReference type="eggNOG" id="ENOG5033QSK">
    <property type="taxonomic scope" value="Bacteria"/>
</dbReference>
<evidence type="ECO:0000313" key="4">
    <source>
        <dbReference type="Proteomes" id="UP000006056"/>
    </source>
</evidence>
<evidence type="ECO:0000313" key="3">
    <source>
        <dbReference type="EMBL" id="AFL87647.1"/>
    </source>
</evidence>
<keyword evidence="2" id="KW-0732">Signal</keyword>
<evidence type="ECO:0000256" key="2">
    <source>
        <dbReference type="SAM" id="SignalP"/>
    </source>
</evidence>
<feature type="compositionally biased region" description="Low complexity" evidence="1">
    <location>
        <begin position="345"/>
        <end position="362"/>
    </location>
</feature>
<dbReference type="Proteomes" id="UP000006056">
    <property type="component" value="Chromosome"/>
</dbReference>
<evidence type="ECO:0008006" key="5">
    <source>
        <dbReference type="Google" id="ProtNLM"/>
    </source>
</evidence>